<sequence length="234" mass="26327">MSDQIALLVDSARDLRTSRIQWDSEALSSLCTVMLYFRTWSIWLFTIPMQVVLTFRTLAIWERNVNVAILLAVSGVTYNLTILVGTVIETKNFRCQKIARDDRPNPTLEPLQDCYSGIMEISSTVAKFDFGALMIFDCTKTRARVLGVLLRDVLSVVNLLLTTFLPLKRITLMGSLAPALVTAQSIGASHIILNLRSYFSEMRQPSEFHSGMSFAERPTILDELSWQRGPDDAS</sequence>
<keyword evidence="1" id="KW-0812">Transmembrane</keyword>
<accession>A0A4Y7PT86</accession>
<dbReference type="AlphaFoldDB" id="A0A4Y7PT86"/>
<feature type="transmembrane region" description="Helical" evidence="1">
    <location>
        <begin position="149"/>
        <end position="167"/>
    </location>
</feature>
<dbReference type="EMBL" id="ML170206">
    <property type="protein sequence ID" value="TDL18604.1"/>
    <property type="molecule type" value="Genomic_DNA"/>
</dbReference>
<evidence type="ECO:0000256" key="1">
    <source>
        <dbReference type="SAM" id="Phobius"/>
    </source>
</evidence>
<keyword evidence="1" id="KW-1133">Transmembrane helix</keyword>
<organism evidence="2 3">
    <name type="scientific">Rickenella mellea</name>
    <dbReference type="NCBI Taxonomy" id="50990"/>
    <lineage>
        <taxon>Eukaryota</taxon>
        <taxon>Fungi</taxon>
        <taxon>Dikarya</taxon>
        <taxon>Basidiomycota</taxon>
        <taxon>Agaricomycotina</taxon>
        <taxon>Agaricomycetes</taxon>
        <taxon>Hymenochaetales</taxon>
        <taxon>Rickenellaceae</taxon>
        <taxon>Rickenella</taxon>
    </lineage>
</organism>
<feature type="transmembrane region" description="Helical" evidence="1">
    <location>
        <begin position="173"/>
        <end position="193"/>
    </location>
</feature>
<keyword evidence="3" id="KW-1185">Reference proteome</keyword>
<evidence type="ECO:0000313" key="3">
    <source>
        <dbReference type="Proteomes" id="UP000294933"/>
    </source>
</evidence>
<protein>
    <submittedName>
        <fullName evidence="2">Uncharacterized protein</fullName>
    </submittedName>
</protein>
<evidence type="ECO:0000313" key="2">
    <source>
        <dbReference type="EMBL" id="TDL18604.1"/>
    </source>
</evidence>
<feature type="transmembrane region" description="Helical" evidence="1">
    <location>
        <begin position="67"/>
        <end position="88"/>
    </location>
</feature>
<name>A0A4Y7PT86_9AGAM</name>
<dbReference type="VEuPathDB" id="FungiDB:BD410DRAFT_806462"/>
<gene>
    <name evidence="2" type="ORF">BD410DRAFT_806462</name>
</gene>
<keyword evidence="1" id="KW-0472">Membrane</keyword>
<dbReference type="Proteomes" id="UP000294933">
    <property type="component" value="Unassembled WGS sequence"/>
</dbReference>
<proteinExistence type="predicted"/>
<reference evidence="2 3" key="1">
    <citation type="submission" date="2018-06" db="EMBL/GenBank/DDBJ databases">
        <title>A transcriptomic atlas of mushroom development highlights an independent origin of complex multicellularity.</title>
        <authorList>
            <consortium name="DOE Joint Genome Institute"/>
            <person name="Krizsan K."/>
            <person name="Almasi E."/>
            <person name="Merenyi Z."/>
            <person name="Sahu N."/>
            <person name="Viragh M."/>
            <person name="Koszo T."/>
            <person name="Mondo S."/>
            <person name="Kiss B."/>
            <person name="Balint B."/>
            <person name="Kues U."/>
            <person name="Barry K."/>
            <person name="Hegedus J.C."/>
            <person name="Henrissat B."/>
            <person name="Johnson J."/>
            <person name="Lipzen A."/>
            <person name="Ohm R."/>
            <person name="Nagy I."/>
            <person name="Pangilinan J."/>
            <person name="Yan J."/>
            <person name="Xiong Y."/>
            <person name="Grigoriev I.V."/>
            <person name="Hibbett D.S."/>
            <person name="Nagy L.G."/>
        </authorList>
    </citation>
    <scope>NUCLEOTIDE SEQUENCE [LARGE SCALE GENOMIC DNA]</scope>
    <source>
        <strain evidence="2 3">SZMC22713</strain>
    </source>
</reference>
<feature type="transmembrane region" description="Helical" evidence="1">
    <location>
        <begin position="42"/>
        <end position="61"/>
    </location>
</feature>